<keyword evidence="8" id="KW-0378">Hydrolase</keyword>
<evidence type="ECO:0000256" key="4">
    <source>
        <dbReference type="ARBA" id="ARBA00022490"/>
    </source>
</evidence>
<feature type="compositionally biased region" description="Polar residues" evidence="18">
    <location>
        <begin position="262"/>
        <end position="271"/>
    </location>
</feature>
<evidence type="ECO:0000256" key="3">
    <source>
        <dbReference type="ARBA" id="ARBA00022448"/>
    </source>
</evidence>
<keyword evidence="3" id="KW-0813">Transport</keyword>
<feature type="compositionally biased region" description="Low complexity" evidence="18">
    <location>
        <begin position="191"/>
        <end position="201"/>
    </location>
</feature>
<dbReference type="SUPFAM" id="SSF54585">
    <property type="entry name" value="Cdc48 domain 2-like"/>
    <property type="match status" value="1"/>
</dbReference>
<dbReference type="GO" id="GO:0005524">
    <property type="term" value="F:ATP binding"/>
    <property type="evidence" value="ECO:0007669"/>
    <property type="project" value="UniProtKB-KW"/>
</dbReference>
<dbReference type="SUPFAM" id="SSF52540">
    <property type="entry name" value="P-loop containing nucleoside triphosphate hydrolases"/>
    <property type="match status" value="2"/>
</dbReference>
<keyword evidence="4" id="KW-0963">Cytoplasm</keyword>
<name>A0A317XLG6_9BASI</name>
<feature type="compositionally biased region" description="Basic and acidic residues" evidence="18">
    <location>
        <begin position="242"/>
        <end position="256"/>
    </location>
</feature>
<dbReference type="EMBL" id="KZ819197">
    <property type="protein sequence ID" value="PWY98707.1"/>
    <property type="molecule type" value="Genomic_DNA"/>
</dbReference>
<dbReference type="InterPro" id="IPR029067">
    <property type="entry name" value="CDC48_domain_2-like_sf"/>
</dbReference>
<dbReference type="Pfam" id="PF17862">
    <property type="entry name" value="AAA_lid_3"/>
    <property type="match status" value="1"/>
</dbReference>
<feature type="domain" description="AAA+ ATPase" evidence="19">
    <location>
        <begin position="516"/>
        <end position="654"/>
    </location>
</feature>
<dbReference type="PROSITE" id="PS00674">
    <property type="entry name" value="AAA"/>
    <property type="match status" value="1"/>
</dbReference>
<dbReference type="OrthoDB" id="2187at2759"/>
<dbReference type="InterPro" id="IPR027417">
    <property type="entry name" value="P-loop_NTPase"/>
</dbReference>
<keyword evidence="9" id="KW-0067">ATP-binding</keyword>
<keyword evidence="6" id="KW-0677">Repeat</keyword>
<dbReference type="FunFam" id="1.10.8.60:FF:000105">
    <property type="entry name" value="PeRoXisome assembly factor"/>
    <property type="match status" value="1"/>
</dbReference>
<dbReference type="InterPro" id="IPR041569">
    <property type="entry name" value="AAA_lid_3"/>
</dbReference>
<gene>
    <name evidence="20" type="ORF">BCV70DRAFT_26304</name>
</gene>
<evidence type="ECO:0000256" key="2">
    <source>
        <dbReference type="ARBA" id="ARBA00006914"/>
    </source>
</evidence>
<feature type="region of interest" description="Disordered" evidence="18">
    <location>
        <begin position="240"/>
        <end position="271"/>
    </location>
</feature>
<evidence type="ECO:0000256" key="9">
    <source>
        <dbReference type="ARBA" id="ARBA00022840"/>
    </source>
</evidence>
<keyword evidence="21" id="KW-1185">Reference proteome</keyword>
<comment type="subcellular location">
    <subcellularLocation>
        <location evidence="1">Cytoplasm</location>
        <location evidence="1">Cytosol</location>
    </subcellularLocation>
    <subcellularLocation>
        <location evidence="15">Peroxisome membrane</location>
    </subcellularLocation>
</comment>
<organism evidence="20 21">
    <name type="scientific">Testicularia cyperi</name>
    <dbReference type="NCBI Taxonomy" id="1882483"/>
    <lineage>
        <taxon>Eukaryota</taxon>
        <taxon>Fungi</taxon>
        <taxon>Dikarya</taxon>
        <taxon>Basidiomycota</taxon>
        <taxon>Ustilaginomycotina</taxon>
        <taxon>Ustilaginomycetes</taxon>
        <taxon>Ustilaginales</taxon>
        <taxon>Anthracoideaceae</taxon>
        <taxon>Testicularia</taxon>
    </lineage>
</organism>
<comment type="similarity">
    <text evidence="2">Belongs to the AAA ATPase family.</text>
</comment>
<dbReference type="Pfam" id="PF00004">
    <property type="entry name" value="AAA"/>
    <property type="match status" value="2"/>
</dbReference>
<dbReference type="PANTHER" id="PTHR23077:SF12">
    <property type="entry name" value="PEROXISOMAL ATPASE PEX1"/>
    <property type="match status" value="1"/>
</dbReference>
<dbReference type="Proteomes" id="UP000246740">
    <property type="component" value="Unassembled WGS sequence"/>
</dbReference>
<dbReference type="GO" id="GO:0005829">
    <property type="term" value="C:cytosol"/>
    <property type="evidence" value="ECO:0007669"/>
    <property type="project" value="UniProtKB-SubCell"/>
</dbReference>
<dbReference type="InterPro" id="IPR015342">
    <property type="entry name" value="PEX1-N_C-lobe"/>
</dbReference>
<feature type="region of interest" description="Disordered" evidence="18">
    <location>
        <begin position="444"/>
        <end position="469"/>
    </location>
</feature>
<sequence>MSRQKGKGRSAKSTLVRVQFDPSLKSSLVHLPVCLYAPLVDLAVPPQSLVVEIDPSPGSDSEARPYYAGWSGMSAAPLSVGNSVSHNGSMNGRASVSDVLNLSPSLAASFSPPLREGTTCSVRLLRSPPLPTAVKIDVTPLSADDWEILSLHAEEVEMNMLGQVRAARTGQVLAVHVGRAGNTLVRFRVDSTTPSTSGSGPESADTAAAQEDDAPSHGEAAGIAVRLSTDTEVIIAPRLRKKVEDPATQEKHELHPSKNLAHDSSNGTDNDIQQLRQSIPKLLWRVLPARFAEGVDLGHASNAVVLPGARESVTFGYAQVQQIYSDGRLSVTKVSCPTNNAASEVSAAGREKSGHSTSTSAEDDNNAAHSSGSIASTPQPTRPTASARFLDLSTLSSTISESKATVARLWPDRHVLIGPALRQQLGIKDYDLIRIGPPPPGSIAARASAGVSSRNGTGDATAAADEEASSDTELAGVDQILQIATDAVAGCFKARRLHVPSTQVASTSSSSKPFLGSSCLLLTGAPGSGKTVIAKKIASRFASDFDLCLSTSYFDCSPFAEERVPVLRARFSEWLNEAAWKSPSLLILDNIDRIIPAEVEHVESQRARQLAEAFVSRVRDCVRTFGVFVVATAQSNTSLHALLNSSHIWIENLQLKPPRKEGRREILAHLVRQKASLASATHTDSARLASEAVGQDLNYVTLATQTEGYLPADLRDLVERATHQAAIRAIEQVAKSPATTLPKSGISTKTNGIANGDVKADNSVGSAPGLPITMDDFIKAQDGFTPLSLRDVKLEKSSVAWSDIGGLIETRRVLRETLEWPTKYAAIFASCPLRLRSGLLLYGYPGCGKTLLASAVAKECGLNFISVKGPEILNKYIGASEKSVRDLFDRAQAAKPCVLFFDEFDSIAPKRGHDSTGVTDRVVNQMLTQMDGAEGLDGVYVLAATSRPDLIDSALLRPGRLDKSLLCDMPTKEDRVDIMRAISLKVHLDPSVDLEKWADRTEGFSGADLQALLYNAHLEAIHESINTAAPQDSEKEDKSAAGQGLKFVQFGGGKSSGASKTLSGAEKQALTHKLELVMQQSQQHQQQQHRSARARSDRVLGDLDAATDGKAAVNGGHVTKGGKSKTLVRQSHLETSIKSTRPSVPLEEQLRLRRIYKTFAGDRDGHFPDGEASQEIGARSSLM</sequence>
<dbReference type="PANTHER" id="PTHR23077">
    <property type="entry name" value="AAA-FAMILY ATPASE"/>
    <property type="match status" value="1"/>
</dbReference>
<evidence type="ECO:0000256" key="13">
    <source>
        <dbReference type="ARBA" id="ARBA00032509"/>
    </source>
</evidence>
<evidence type="ECO:0000256" key="12">
    <source>
        <dbReference type="ARBA" id="ARBA00023140"/>
    </source>
</evidence>
<evidence type="ECO:0000256" key="15">
    <source>
        <dbReference type="ARBA" id="ARBA00046271"/>
    </source>
</evidence>
<dbReference type="InterPro" id="IPR003960">
    <property type="entry name" value="ATPase_AAA_CS"/>
</dbReference>
<evidence type="ECO:0000256" key="5">
    <source>
        <dbReference type="ARBA" id="ARBA00022593"/>
    </source>
</evidence>
<dbReference type="GO" id="GO:0016887">
    <property type="term" value="F:ATP hydrolysis activity"/>
    <property type="evidence" value="ECO:0007669"/>
    <property type="project" value="InterPro"/>
</dbReference>
<dbReference type="Pfam" id="PF09262">
    <property type="entry name" value="PEX-1N"/>
    <property type="match status" value="1"/>
</dbReference>
<evidence type="ECO:0000256" key="14">
    <source>
        <dbReference type="ARBA" id="ARBA00034532"/>
    </source>
</evidence>
<feature type="region of interest" description="Disordered" evidence="18">
    <location>
        <begin position="188"/>
        <end position="218"/>
    </location>
</feature>
<evidence type="ECO:0000256" key="8">
    <source>
        <dbReference type="ARBA" id="ARBA00022801"/>
    </source>
</evidence>
<dbReference type="CDD" id="cd19526">
    <property type="entry name" value="RecA-like_PEX1_r2"/>
    <property type="match status" value="1"/>
</dbReference>
<comment type="catalytic activity">
    <reaction evidence="16">
        <text>ATP + H2O = ADP + phosphate + H(+)</text>
        <dbReference type="Rhea" id="RHEA:13065"/>
        <dbReference type="ChEBI" id="CHEBI:15377"/>
        <dbReference type="ChEBI" id="CHEBI:15378"/>
        <dbReference type="ChEBI" id="CHEBI:30616"/>
        <dbReference type="ChEBI" id="CHEBI:43474"/>
        <dbReference type="ChEBI" id="CHEBI:456216"/>
    </reaction>
    <physiologicalReaction direction="left-to-right" evidence="16">
        <dbReference type="Rhea" id="RHEA:13066"/>
    </physiologicalReaction>
</comment>
<feature type="compositionally biased region" description="Polar residues" evidence="18">
    <location>
        <begin position="367"/>
        <end position="384"/>
    </location>
</feature>
<feature type="domain" description="AAA+ ATPase" evidence="19">
    <location>
        <begin position="835"/>
        <end position="970"/>
    </location>
</feature>
<evidence type="ECO:0000313" key="20">
    <source>
        <dbReference type="EMBL" id="PWY98707.1"/>
    </source>
</evidence>
<dbReference type="GO" id="GO:0005778">
    <property type="term" value="C:peroxisomal membrane"/>
    <property type="evidence" value="ECO:0007669"/>
    <property type="project" value="UniProtKB-SubCell"/>
</dbReference>
<evidence type="ECO:0000256" key="18">
    <source>
        <dbReference type="SAM" id="MobiDB-lite"/>
    </source>
</evidence>
<dbReference type="STRING" id="1882483.A0A317XLG6"/>
<reference evidence="20 21" key="1">
    <citation type="journal article" date="2018" name="Mol. Biol. Evol.">
        <title>Broad Genomic Sampling Reveals a Smut Pathogenic Ancestry of the Fungal Clade Ustilaginomycotina.</title>
        <authorList>
            <person name="Kijpornyongpan T."/>
            <person name="Mondo S.J."/>
            <person name="Barry K."/>
            <person name="Sandor L."/>
            <person name="Lee J."/>
            <person name="Lipzen A."/>
            <person name="Pangilinan J."/>
            <person name="LaButti K."/>
            <person name="Hainaut M."/>
            <person name="Henrissat B."/>
            <person name="Grigoriev I.V."/>
            <person name="Spatafora J.W."/>
            <person name="Aime M.C."/>
        </authorList>
    </citation>
    <scope>NUCLEOTIDE SEQUENCE [LARGE SCALE GENOMIC DNA]</scope>
    <source>
        <strain evidence="20 21">MCA 3645</strain>
    </source>
</reference>
<dbReference type="Gene3D" id="3.10.330.10">
    <property type="match status" value="1"/>
</dbReference>
<dbReference type="InParanoid" id="A0A317XLG6"/>
<evidence type="ECO:0000256" key="10">
    <source>
        <dbReference type="ARBA" id="ARBA00022927"/>
    </source>
</evidence>
<dbReference type="GO" id="GO:0016558">
    <property type="term" value="P:protein import into peroxisome matrix"/>
    <property type="evidence" value="ECO:0007669"/>
    <property type="project" value="TreeGrafter"/>
</dbReference>
<keyword evidence="11" id="KW-0472">Membrane</keyword>
<keyword evidence="10" id="KW-0653">Protein transport</keyword>
<evidence type="ECO:0000256" key="6">
    <source>
        <dbReference type="ARBA" id="ARBA00022737"/>
    </source>
</evidence>
<evidence type="ECO:0000256" key="7">
    <source>
        <dbReference type="ARBA" id="ARBA00022741"/>
    </source>
</evidence>
<feature type="region of interest" description="Disordered" evidence="18">
    <location>
        <begin position="1161"/>
        <end position="1183"/>
    </location>
</feature>
<keyword evidence="12" id="KW-0576">Peroxisome</keyword>
<dbReference type="AlphaFoldDB" id="A0A317XLG6"/>
<proteinExistence type="inferred from homology"/>
<dbReference type="Gene3D" id="1.10.8.60">
    <property type="match status" value="2"/>
</dbReference>
<dbReference type="FunFam" id="3.40.50.300:FF:000149">
    <property type="entry name" value="Nuclear valosin-containing protein-like"/>
    <property type="match status" value="1"/>
</dbReference>
<dbReference type="InterPro" id="IPR003959">
    <property type="entry name" value="ATPase_AAA_core"/>
</dbReference>
<dbReference type="InterPro" id="IPR003593">
    <property type="entry name" value="AAA+_ATPase"/>
</dbReference>
<feature type="region of interest" description="Disordered" evidence="18">
    <location>
        <begin position="340"/>
        <end position="384"/>
    </location>
</feature>
<evidence type="ECO:0000256" key="17">
    <source>
        <dbReference type="ARBA" id="ARBA00064205"/>
    </source>
</evidence>
<evidence type="ECO:0000313" key="21">
    <source>
        <dbReference type="Proteomes" id="UP000246740"/>
    </source>
</evidence>
<protein>
    <recommendedName>
        <fullName evidence="14">Peroxisomal ATPase PEX1</fullName>
    </recommendedName>
    <alternativeName>
        <fullName evidence="13">Peroxin-1</fullName>
    </alternativeName>
</protein>
<accession>A0A317XLG6</accession>
<comment type="subunit">
    <text evidence="17">Interacts with PEX6; forming the PEX1-PEX6 AAA ATPase complex, which is composed of a heterohexamer formed by a trimer of PEX1-PEX6 dimers.</text>
</comment>
<evidence type="ECO:0000256" key="1">
    <source>
        <dbReference type="ARBA" id="ARBA00004514"/>
    </source>
</evidence>
<evidence type="ECO:0000256" key="11">
    <source>
        <dbReference type="ARBA" id="ARBA00023136"/>
    </source>
</evidence>
<dbReference type="InterPro" id="IPR050168">
    <property type="entry name" value="AAA_ATPase_domain"/>
</dbReference>
<keyword evidence="5" id="KW-0962">Peroxisome biogenesis</keyword>
<evidence type="ECO:0000259" key="19">
    <source>
        <dbReference type="SMART" id="SM00382"/>
    </source>
</evidence>
<dbReference type="Gene3D" id="3.40.50.300">
    <property type="entry name" value="P-loop containing nucleotide triphosphate hydrolases"/>
    <property type="match status" value="2"/>
</dbReference>
<keyword evidence="7" id="KW-0547">Nucleotide-binding</keyword>
<evidence type="ECO:0000256" key="16">
    <source>
        <dbReference type="ARBA" id="ARBA00048778"/>
    </source>
</evidence>
<dbReference type="SMART" id="SM00382">
    <property type="entry name" value="AAA"/>
    <property type="match status" value="2"/>
</dbReference>